<protein>
    <submittedName>
        <fullName evidence="1">Uncharacterized protein</fullName>
    </submittedName>
</protein>
<evidence type="ECO:0000313" key="2">
    <source>
        <dbReference type="Proteomes" id="UP000189433"/>
    </source>
</evidence>
<reference evidence="1 2" key="1">
    <citation type="submission" date="2016-10" db="EMBL/GenBank/DDBJ databases">
        <title>Rodentibacter gen. nov. and new species.</title>
        <authorList>
            <person name="Christensen H."/>
        </authorList>
    </citation>
    <scope>NUCLEOTIDE SEQUENCE [LARGE SCALE GENOMIC DNA]</scope>
    <source>
        <strain evidence="1 2">CCUG17206</strain>
    </source>
</reference>
<proteinExistence type="predicted"/>
<keyword evidence="2" id="KW-1185">Reference proteome</keyword>
<comment type="caution">
    <text evidence="1">The sequence shown here is derived from an EMBL/GenBank/DDBJ whole genome shotgun (WGS) entry which is preliminary data.</text>
</comment>
<dbReference type="EMBL" id="MLHJ01000139">
    <property type="protein sequence ID" value="OOF38729.1"/>
    <property type="molecule type" value="Genomic_DNA"/>
</dbReference>
<name>A0A1V3IE71_9PAST</name>
<organism evidence="1 2">
    <name type="scientific">Rodentibacter rarus</name>
    <dbReference type="NCBI Taxonomy" id="1908260"/>
    <lineage>
        <taxon>Bacteria</taxon>
        <taxon>Pseudomonadati</taxon>
        <taxon>Pseudomonadota</taxon>
        <taxon>Gammaproteobacteria</taxon>
        <taxon>Pasteurellales</taxon>
        <taxon>Pasteurellaceae</taxon>
        <taxon>Rodentibacter</taxon>
    </lineage>
</organism>
<gene>
    <name evidence="1" type="ORF">BKK50_11320</name>
</gene>
<dbReference type="Proteomes" id="UP000189433">
    <property type="component" value="Unassembled WGS sequence"/>
</dbReference>
<dbReference type="STRING" id="1908260.BKK50_11320"/>
<accession>A0A1V3IE71</accession>
<evidence type="ECO:0000313" key="1">
    <source>
        <dbReference type="EMBL" id="OOF38729.1"/>
    </source>
</evidence>
<sequence length="182" mass="22070">MKFIFGSLNNMKKFIFIIICLYSQFVFSNTSLFNKVQQKLKIDPIAFEQFQYLGTLHCIDKYLMVEKNGSFYQAYLELDLSLSPITRLFNFDDLDNAYKELEQNITKVKRDSPRRLDFNNYVEICRRNFHSNNIHNYYSTFILNKKNYIKEGDPETLWEKEDIEQNMKDYLEYGKIDYRRFL</sequence>
<dbReference type="AlphaFoldDB" id="A0A1V3IE71"/>